<protein>
    <recommendedName>
        <fullName evidence="5 6">tRNA dimethylallyltransferase</fullName>
        <ecNumber evidence="5 6">2.5.1.75</ecNumber>
    </recommendedName>
</protein>
<dbReference type="AlphaFoldDB" id="A0A9W6YKH8"/>
<keyword evidence="4 5" id="KW-0067">ATP-binding</keyword>
<evidence type="ECO:0000256" key="6">
    <source>
        <dbReference type="RuleBase" id="RU003783"/>
    </source>
</evidence>
<comment type="catalytic activity">
    <reaction evidence="5 6">
        <text>adenosine(37) in tRNA + dimethylallyl diphosphate = N(6)-dimethylallyladenosine(37) in tRNA + diphosphate</text>
        <dbReference type="Rhea" id="RHEA:26482"/>
        <dbReference type="Rhea" id="RHEA-COMP:10162"/>
        <dbReference type="Rhea" id="RHEA-COMP:10375"/>
        <dbReference type="ChEBI" id="CHEBI:33019"/>
        <dbReference type="ChEBI" id="CHEBI:57623"/>
        <dbReference type="ChEBI" id="CHEBI:74411"/>
        <dbReference type="ChEBI" id="CHEBI:74415"/>
        <dbReference type="EC" id="2.5.1.75"/>
    </reaction>
</comment>
<dbReference type="NCBIfam" id="TIGR00174">
    <property type="entry name" value="miaA"/>
    <property type="match status" value="1"/>
</dbReference>
<dbReference type="EC" id="2.5.1.75" evidence="5 6"/>
<evidence type="ECO:0000256" key="7">
    <source>
        <dbReference type="RuleBase" id="RU003785"/>
    </source>
</evidence>
<dbReference type="EMBL" id="BSXU01000019">
    <property type="protein sequence ID" value="GMG18866.1"/>
    <property type="molecule type" value="Genomic_DNA"/>
</dbReference>
<comment type="function">
    <text evidence="5">Catalyzes the transfer of a dimethylallyl group onto the adenine at position 37.</text>
</comment>
<gene>
    <name evidence="8" type="ORF">Amon01_000003100</name>
</gene>
<dbReference type="OrthoDB" id="775260at2759"/>
<comment type="caution">
    <text evidence="8">The sequence shown here is derived from an EMBL/GenBank/DDBJ whole genome shotgun (WGS) entry which is preliminary data.</text>
</comment>
<keyword evidence="5 6" id="KW-0819">tRNA processing</keyword>
<keyword evidence="2 5" id="KW-0808">Transferase</keyword>
<evidence type="ECO:0000256" key="5">
    <source>
        <dbReference type="PIRNR" id="PIRNR039110"/>
    </source>
</evidence>
<dbReference type="HAMAP" id="MF_00185">
    <property type="entry name" value="IPP_trans"/>
    <property type="match status" value="1"/>
</dbReference>
<dbReference type="PANTHER" id="PTHR11088">
    <property type="entry name" value="TRNA DIMETHYLALLYLTRANSFERASE"/>
    <property type="match status" value="1"/>
</dbReference>
<accession>A0A9W6YKH8</accession>
<dbReference type="PIRSF" id="PIRSF039110">
    <property type="entry name" value="IPP_transferase"/>
    <property type="match status" value="1"/>
</dbReference>
<keyword evidence="9" id="KW-1185">Reference proteome</keyword>
<dbReference type="GO" id="GO:0006400">
    <property type="term" value="P:tRNA modification"/>
    <property type="evidence" value="ECO:0007669"/>
    <property type="project" value="TreeGrafter"/>
</dbReference>
<dbReference type="Gene3D" id="1.10.20.140">
    <property type="match status" value="1"/>
</dbReference>
<comment type="similarity">
    <text evidence="1 5 7">Belongs to the IPP transferase family.</text>
</comment>
<reference evidence="8" key="1">
    <citation type="submission" date="2023-04" db="EMBL/GenBank/DDBJ databases">
        <title>Ambrosiozyma monospora NBRC 1965.</title>
        <authorList>
            <person name="Ichikawa N."/>
            <person name="Sato H."/>
            <person name="Tonouchi N."/>
        </authorList>
    </citation>
    <scope>NUCLEOTIDE SEQUENCE</scope>
    <source>
        <strain evidence="8">NBRC 1965</strain>
    </source>
</reference>
<dbReference type="Proteomes" id="UP001165063">
    <property type="component" value="Unassembled WGS sequence"/>
</dbReference>
<dbReference type="InterPro" id="IPR018022">
    <property type="entry name" value="IPT"/>
</dbReference>
<dbReference type="Gene3D" id="3.30.160.60">
    <property type="entry name" value="Classic Zinc Finger"/>
    <property type="match status" value="1"/>
</dbReference>
<evidence type="ECO:0000313" key="8">
    <source>
        <dbReference type="EMBL" id="GMG18866.1"/>
    </source>
</evidence>
<organism evidence="8 9">
    <name type="scientific">Ambrosiozyma monospora</name>
    <name type="common">Yeast</name>
    <name type="synonym">Endomycopsis monosporus</name>
    <dbReference type="NCBI Taxonomy" id="43982"/>
    <lineage>
        <taxon>Eukaryota</taxon>
        <taxon>Fungi</taxon>
        <taxon>Dikarya</taxon>
        <taxon>Ascomycota</taxon>
        <taxon>Saccharomycotina</taxon>
        <taxon>Pichiomycetes</taxon>
        <taxon>Pichiales</taxon>
        <taxon>Pichiaceae</taxon>
        <taxon>Ambrosiozyma</taxon>
    </lineage>
</organism>
<keyword evidence="5" id="KW-0963">Cytoplasm</keyword>
<evidence type="ECO:0000256" key="3">
    <source>
        <dbReference type="ARBA" id="ARBA00022741"/>
    </source>
</evidence>
<dbReference type="GO" id="GO:0005739">
    <property type="term" value="C:mitochondrion"/>
    <property type="evidence" value="ECO:0007669"/>
    <property type="project" value="TreeGrafter"/>
</dbReference>
<dbReference type="GO" id="GO:0052381">
    <property type="term" value="F:tRNA dimethylallyltransferase activity"/>
    <property type="evidence" value="ECO:0007669"/>
    <property type="project" value="UniProtKB-UniRule"/>
</dbReference>
<proteinExistence type="inferred from homology"/>
<dbReference type="InterPro" id="IPR027417">
    <property type="entry name" value="P-loop_NTPase"/>
</dbReference>
<evidence type="ECO:0000313" key="9">
    <source>
        <dbReference type="Proteomes" id="UP001165063"/>
    </source>
</evidence>
<dbReference type="Gene3D" id="3.40.50.300">
    <property type="entry name" value="P-loop containing nucleotide triphosphate hydrolases"/>
    <property type="match status" value="1"/>
</dbReference>
<sequence>MFNKIKRIMTTIFPKPPTKTTTNQKTIISIIGTTGVGKSQLSISLAQRLNGEIINADSMQMYKNLDQITNKHPMDERAGIKHHVMNHVDWNEEYFIHRFQKEASEKIDDILERGKVPIIVGGTHYYLQSLLFLNKTIEGSSESTDILNTKTKNKLTEAQLKLLDHSDDLHAELVKIDPVVAGKFHPNDTRRIRRCIEVFFETGEKPSDIYQKQTNFENTNSKLKYNTLFFWCYSKLDALDQRLDARVDKMFDNGAATELNQLLEYYKSLPQEPEMDRGVWQVIGFKEFLPYLLKHGELDTTQMNKILTNPEFIQCLNEMKMRTRRYARQQVKWIKNLLIPELATEKDHDWCNGGKVYILDATDLKLWDDRVAKRGNGIAEPFLKHEVVKVDQVPETLIDEKLIVEKKDEFNQDKWKHYECDICKDKTDKPLVLVGDQWQIHLKSNKHRRNLLKGKRKREYEEYLKNKKKQEKQEKQDS</sequence>
<dbReference type="PANTHER" id="PTHR11088:SF89">
    <property type="entry name" value="TRNA DIMETHYLALLYLTRANSFERASE"/>
    <property type="match status" value="1"/>
</dbReference>
<name>A0A9W6YKH8_AMBMO</name>
<evidence type="ECO:0000256" key="4">
    <source>
        <dbReference type="ARBA" id="ARBA00022840"/>
    </source>
</evidence>
<evidence type="ECO:0000256" key="2">
    <source>
        <dbReference type="ARBA" id="ARBA00022679"/>
    </source>
</evidence>
<dbReference type="InterPro" id="IPR030666">
    <property type="entry name" value="IPP_transferase_euk"/>
</dbReference>
<keyword evidence="3 5" id="KW-0547">Nucleotide-binding</keyword>
<dbReference type="Pfam" id="PF01715">
    <property type="entry name" value="IPPT"/>
    <property type="match status" value="1"/>
</dbReference>
<dbReference type="GO" id="GO:0005524">
    <property type="term" value="F:ATP binding"/>
    <property type="evidence" value="ECO:0007669"/>
    <property type="project" value="UniProtKB-UniRule"/>
</dbReference>
<dbReference type="SUPFAM" id="SSF52540">
    <property type="entry name" value="P-loop containing nucleoside triphosphate hydrolases"/>
    <property type="match status" value="1"/>
</dbReference>
<dbReference type="InterPro" id="IPR039657">
    <property type="entry name" value="Dimethylallyltransferase"/>
</dbReference>
<evidence type="ECO:0000256" key="1">
    <source>
        <dbReference type="ARBA" id="ARBA00005842"/>
    </source>
</evidence>